<evidence type="ECO:0000256" key="3">
    <source>
        <dbReference type="ARBA" id="ARBA00022448"/>
    </source>
</evidence>
<dbReference type="AlphaFoldDB" id="A0A4C1U615"/>
<evidence type="ECO:0000256" key="7">
    <source>
        <dbReference type="SAM" id="Phobius"/>
    </source>
</evidence>
<comment type="caution">
    <text evidence="8">The sequence shown here is derived from an EMBL/GenBank/DDBJ whole genome shotgun (WGS) entry which is preliminary data.</text>
</comment>
<evidence type="ECO:0000256" key="6">
    <source>
        <dbReference type="ARBA" id="ARBA00023136"/>
    </source>
</evidence>
<feature type="transmembrane region" description="Helical" evidence="7">
    <location>
        <begin position="332"/>
        <end position="356"/>
    </location>
</feature>
<comment type="subcellular location">
    <subcellularLocation>
        <location evidence="1">Membrane</location>
        <topology evidence="1">Multi-pass membrane protein</topology>
    </subcellularLocation>
</comment>
<evidence type="ECO:0000256" key="5">
    <source>
        <dbReference type="ARBA" id="ARBA00022989"/>
    </source>
</evidence>
<keyword evidence="3" id="KW-0813">Transport</keyword>
<proteinExistence type="inferred from homology"/>
<dbReference type="GO" id="GO:0022857">
    <property type="term" value="F:transmembrane transporter activity"/>
    <property type="evidence" value="ECO:0007669"/>
    <property type="project" value="InterPro"/>
</dbReference>
<dbReference type="OrthoDB" id="433512at2759"/>
<evidence type="ECO:0000313" key="9">
    <source>
        <dbReference type="Proteomes" id="UP000299102"/>
    </source>
</evidence>
<keyword evidence="4 7" id="KW-0812">Transmembrane</keyword>
<organism evidence="8 9">
    <name type="scientific">Eumeta variegata</name>
    <name type="common">Bagworm moth</name>
    <name type="synonym">Eumeta japonica</name>
    <dbReference type="NCBI Taxonomy" id="151549"/>
    <lineage>
        <taxon>Eukaryota</taxon>
        <taxon>Metazoa</taxon>
        <taxon>Ecdysozoa</taxon>
        <taxon>Arthropoda</taxon>
        <taxon>Hexapoda</taxon>
        <taxon>Insecta</taxon>
        <taxon>Pterygota</taxon>
        <taxon>Neoptera</taxon>
        <taxon>Endopterygota</taxon>
        <taxon>Lepidoptera</taxon>
        <taxon>Glossata</taxon>
        <taxon>Ditrysia</taxon>
        <taxon>Tineoidea</taxon>
        <taxon>Psychidae</taxon>
        <taxon>Oiketicinae</taxon>
        <taxon>Eumeta</taxon>
    </lineage>
</organism>
<protein>
    <submittedName>
        <fullName evidence="8">Synaptic vesicle glycoprotein 2B</fullName>
    </submittedName>
</protein>
<dbReference type="Pfam" id="PF00083">
    <property type="entry name" value="Sugar_tr"/>
    <property type="match status" value="1"/>
</dbReference>
<feature type="transmembrane region" description="Helical" evidence="7">
    <location>
        <begin position="211"/>
        <end position="231"/>
    </location>
</feature>
<dbReference type="InterPro" id="IPR005828">
    <property type="entry name" value="MFS_sugar_transport-like"/>
</dbReference>
<keyword evidence="9" id="KW-1185">Reference proteome</keyword>
<keyword evidence="6 7" id="KW-0472">Membrane</keyword>
<dbReference type="PANTHER" id="PTHR23511:SF35">
    <property type="entry name" value="MAJOR FACILITATOR SUPERFAMILY (MFS) PROFILE DOMAIN-CONTAINING PROTEIN"/>
    <property type="match status" value="1"/>
</dbReference>
<name>A0A4C1U615_EUMVA</name>
<comment type="similarity">
    <text evidence="2">Belongs to the major facilitator superfamily.</text>
</comment>
<dbReference type="GO" id="GO:0016020">
    <property type="term" value="C:membrane"/>
    <property type="evidence" value="ECO:0007669"/>
    <property type="project" value="UniProtKB-SubCell"/>
</dbReference>
<dbReference type="EMBL" id="BGZK01000130">
    <property type="protein sequence ID" value="GBP21567.1"/>
    <property type="molecule type" value="Genomic_DNA"/>
</dbReference>
<sequence>MSAGDDIIVVENRLTAATSRFCFIADIVAQRCVSEGGATRGARCGEMMCADDRIELKSTALFRAAFSFDELTIVLFQNCFQSYIVVFAYPILPLQFAYRIPFLNIDFRPWRLLVLVLALPCAAAAILLQFFHESPKFLASRGRNEDALKVLQDIYATNSGDGADNFPVVKLLPETEGQSFFANPESSLARALWEQIAALFRPPLLNRTLQLFYLVSIIYMTGSGFIMWLPYVMNRLFLTLDAASAGVSLCDLVTAEDGALVSNSTAPIECNDEIQQTTLLSAMTYGALATGANLLLSLAGGSHKRIAMLCVLATSAVAAVLINLVASPIAGGVFFFFFMMCALSMGLLSVYFVELYPTSLSLRSKRLHLEPSAPAPCGVGVLVASFTRSETIGSVHYKA</sequence>
<gene>
    <name evidence="8" type="primary">SV2B</name>
    <name evidence="8" type="ORF">EVAR_9752_1</name>
</gene>
<dbReference type="STRING" id="151549.A0A4C1U615"/>
<feature type="transmembrane region" description="Helical" evidence="7">
    <location>
        <begin position="112"/>
        <end position="131"/>
    </location>
</feature>
<feature type="transmembrane region" description="Helical" evidence="7">
    <location>
        <begin position="279"/>
        <end position="299"/>
    </location>
</feature>
<feature type="transmembrane region" description="Helical" evidence="7">
    <location>
        <begin position="306"/>
        <end position="326"/>
    </location>
</feature>
<evidence type="ECO:0000313" key="8">
    <source>
        <dbReference type="EMBL" id="GBP21567.1"/>
    </source>
</evidence>
<reference evidence="8 9" key="1">
    <citation type="journal article" date="2019" name="Commun. Biol.">
        <title>The bagworm genome reveals a unique fibroin gene that provides high tensile strength.</title>
        <authorList>
            <person name="Kono N."/>
            <person name="Nakamura H."/>
            <person name="Ohtoshi R."/>
            <person name="Tomita M."/>
            <person name="Numata K."/>
            <person name="Arakawa K."/>
        </authorList>
    </citation>
    <scope>NUCLEOTIDE SEQUENCE [LARGE SCALE GENOMIC DNA]</scope>
</reference>
<feature type="transmembrane region" description="Helical" evidence="7">
    <location>
        <begin position="71"/>
        <end position="92"/>
    </location>
</feature>
<dbReference type="InterPro" id="IPR036259">
    <property type="entry name" value="MFS_trans_sf"/>
</dbReference>
<evidence type="ECO:0000256" key="2">
    <source>
        <dbReference type="ARBA" id="ARBA00008335"/>
    </source>
</evidence>
<dbReference type="PANTHER" id="PTHR23511">
    <property type="entry name" value="SYNAPTIC VESICLE GLYCOPROTEIN 2"/>
    <property type="match status" value="1"/>
</dbReference>
<dbReference type="Gene3D" id="1.20.1250.20">
    <property type="entry name" value="MFS general substrate transporter like domains"/>
    <property type="match status" value="1"/>
</dbReference>
<dbReference type="Proteomes" id="UP000299102">
    <property type="component" value="Unassembled WGS sequence"/>
</dbReference>
<accession>A0A4C1U615</accession>
<keyword evidence="5 7" id="KW-1133">Transmembrane helix</keyword>
<evidence type="ECO:0000256" key="1">
    <source>
        <dbReference type="ARBA" id="ARBA00004141"/>
    </source>
</evidence>
<evidence type="ECO:0000256" key="4">
    <source>
        <dbReference type="ARBA" id="ARBA00022692"/>
    </source>
</evidence>
<dbReference type="SUPFAM" id="SSF103473">
    <property type="entry name" value="MFS general substrate transporter"/>
    <property type="match status" value="1"/>
</dbReference>